<feature type="region of interest" description="Disordered" evidence="1">
    <location>
        <begin position="72"/>
        <end position="93"/>
    </location>
</feature>
<feature type="compositionally biased region" description="Polar residues" evidence="1">
    <location>
        <begin position="72"/>
        <end position="83"/>
    </location>
</feature>
<keyword evidence="3" id="KW-1185">Reference proteome</keyword>
<name>A0A8I6SEC5_CIMLE</name>
<evidence type="ECO:0000313" key="2">
    <source>
        <dbReference type="EnsemblMetazoa" id="XP_024081084.1"/>
    </source>
</evidence>
<proteinExistence type="predicted"/>
<dbReference type="OrthoDB" id="6606502at2759"/>
<evidence type="ECO:0000313" key="3">
    <source>
        <dbReference type="Proteomes" id="UP000494040"/>
    </source>
</evidence>
<dbReference type="AlphaFoldDB" id="A0A8I6SEC5"/>
<dbReference type="GeneID" id="106670843"/>
<dbReference type="RefSeq" id="XP_024081084.1">
    <property type="nucleotide sequence ID" value="XM_024225316.1"/>
</dbReference>
<dbReference type="EnsemblMetazoa" id="XM_024225316.1">
    <property type="protein sequence ID" value="XP_024081084.1"/>
    <property type="gene ID" value="LOC106670843"/>
</dbReference>
<organism evidence="2 3">
    <name type="scientific">Cimex lectularius</name>
    <name type="common">Bed bug</name>
    <name type="synonym">Acanthia lectularia</name>
    <dbReference type="NCBI Taxonomy" id="79782"/>
    <lineage>
        <taxon>Eukaryota</taxon>
        <taxon>Metazoa</taxon>
        <taxon>Ecdysozoa</taxon>
        <taxon>Arthropoda</taxon>
        <taxon>Hexapoda</taxon>
        <taxon>Insecta</taxon>
        <taxon>Pterygota</taxon>
        <taxon>Neoptera</taxon>
        <taxon>Paraneoptera</taxon>
        <taxon>Hemiptera</taxon>
        <taxon>Heteroptera</taxon>
        <taxon>Panheteroptera</taxon>
        <taxon>Cimicomorpha</taxon>
        <taxon>Cimicidae</taxon>
        <taxon>Cimex</taxon>
    </lineage>
</organism>
<reference evidence="2" key="1">
    <citation type="submission" date="2022-01" db="UniProtKB">
        <authorList>
            <consortium name="EnsemblMetazoa"/>
        </authorList>
    </citation>
    <scope>IDENTIFICATION</scope>
</reference>
<accession>A0A8I6SEC5</accession>
<protein>
    <submittedName>
        <fullName evidence="2">Uncharacterized protein</fullName>
    </submittedName>
</protein>
<evidence type="ECO:0000256" key="1">
    <source>
        <dbReference type="SAM" id="MobiDB-lite"/>
    </source>
</evidence>
<sequence length="449" mass="53015">MKWTTIVDHSPYEKTTEELKKMRQQRLAQLEKDAKKFQFMEAPLRLHGMMQHCQELADMYDLEKCERISGEDNSIDTLTTQPTGAEPSKSEVEEEEVIEDTISSEESYYQSDYWRGKEDKKRDLFEMNISVDEDADHDNFWVMDSISDLPFEKEMHHEDNLSEIEDSQDDLEVHVSGLAEVEGDDRWNHKVFNKFRNKTDDDVRQQWEKDKKRTKPLNVIDTDEALVYEIAEELCEWANSQGLQSPVLTVETISDLFRFKFTDNVVVESMMINVRQLQSVPSKIVKHAPSESTRAELYRQIMWDKIEHDRPDQKNAFFSKVLKKKRIKPDPIREWIETDAIPQELLTTETFFKNLLDSDILEKFVVWLVENPESYQPKYLRDIGYIDNVKTKYGGVNKIMLEKMNRKNRERFQASKFINREDTFLSTIKRMSEIRRLIPPGYKGSSASF</sequence>
<dbReference type="Proteomes" id="UP000494040">
    <property type="component" value="Unassembled WGS sequence"/>
</dbReference>